<dbReference type="InterPro" id="IPR044926">
    <property type="entry name" value="RGS_subdomain_2"/>
</dbReference>
<dbReference type="AlphaFoldDB" id="A0A9W9CW65"/>
<feature type="compositionally biased region" description="Acidic residues" evidence="4">
    <location>
        <begin position="210"/>
        <end position="226"/>
    </location>
</feature>
<organism evidence="6 7">
    <name type="scientific">Gnomoniopsis smithogilvyi</name>
    <dbReference type="NCBI Taxonomy" id="1191159"/>
    <lineage>
        <taxon>Eukaryota</taxon>
        <taxon>Fungi</taxon>
        <taxon>Dikarya</taxon>
        <taxon>Ascomycota</taxon>
        <taxon>Pezizomycotina</taxon>
        <taxon>Sordariomycetes</taxon>
        <taxon>Sordariomycetidae</taxon>
        <taxon>Diaporthales</taxon>
        <taxon>Gnomoniaceae</taxon>
        <taxon>Gnomoniopsis</taxon>
    </lineage>
</organism>
<dbReference type="PROSITE" id="PS50132">
    <property type="entry name" value="RGS"/>
    <property type="match status" value="1"/>
</dbReference>
<feature type="compositionally biased region" description="Basic and acidic residues" evidence="4">
    <location>
        <begin position="368"/>
        <end position="382"/>
    </location>
</feature>
<feature type="compositionally biased region" description="Polar residues" evidence="4">
    <location>
        <begin position="140"/>
        <end position="150"/>
    </location>
</feature>
<feature type="region of interest" description="Disordered" evidence="4">
    <location>
        <begin position="131"/>
        <end position="257"/>
    </location>
</feature>
<dbReference type="Gene3D" id="1.10.167.10">
    <property type="entry name" value="Regulator of G-protein Signalling 4, domain 2"/>
    <property type="match status" value="1"/>
</dbReference>
<dbReference type="EMBL" id="JAPEVB010000004">
    <property type="protein sequence ID" value="KAJ4389525.1"/>
    <property type="molecule type" value="Genomic_DNA"/>
</dbReference>
<keyword evidence="2" id="KW-0288">FMN</keyword>
<feature type="compositionally biased region" description="Polar residues" evidence="4">
    <location>
        <begin position="175"/>
        <end position="191"/>
    </location>
</feature>
<feature type="region of interest" description="Disordered" evidence="4">
    <location>
        <begin position="35"/>
        <end position="57"/>
    </location>
</feature>
<keyword evidence="1" id="KW-0285">Flavoprotein</keyword>
<dbReference type="SUPFAM" id="SSF55785">
    <property type="entry name" value="PYP-like sensor domain (PAS domain)"/>
    <property type="match status" value="1"/>
</dbReference>
<dbReference type="SMART" id="SM00315">
    <property type="entry name" value="RGS"/>
    <property type="match status" value="1"/>
</dbReference>
<feature type="region of interest" description="Disordered" evidence="4">
    <location>
        <begin position="368"/>
        <end position="393"/>
    </location>
</feature>
<dbReference type="InterPro" id="IPR036305">
    <property type="entry name" value="RGS_sf"/>
</dbReference>
<proteinExistence type="predicted"/>
<dbReference type="GO" id="GO:0005634">
    <property type="term" value="C:nucleus"/>
    <property type="evidence" value="ECO:0007669"/>
    <property type="project" value="TreeGrafter"/>
</dbReference>
<comment type="caution">
    <text evidence="6">The sequence shown here is derived from an EMBL/GenBank/DDBJ whole genome shotgun (WGS) entry which is preliminary data.</text>
</comment>
<dbReference type="PRINTS" id="PR01301">
    <property type="entry name" value="RGSPROTEIN"/>
</dbReference>
<dbReference type="Pfam" id="PF13426">
    <property type="entry name" value="PAS_9"/>
    <property type="match status" value="1"/>
</dbReference>
<feature type="region of interest" description="Disordered" evidence="4">
    <location>
        <begin position="271"/>
        <end position="343"/>
    </location>
</feature>
<reference evidence="6" key="1">
    <citation type="submission" date="2022-10" db="EMBL/GenBank/DDBJ databases">
        <title>Tapping the CABI collections for fungal endophytes: first genome assemblies for Collariella, Neodidymelliopsis, Ascochyta clinopodiicola, Didymella pomorum, Didymosphaeria variabile, Neocosmospora piperis and Neocucurbitaria cava.</title>
        <authorList>
            <person name="Hill R."/>
        </authorList>
    </citation>
    <scope>NUCLEOTIDE SEQUENCE</scope>
    <source>
        <strain evidence="6">IMI 355082</strain>
    </source>
</reference>
<name>A0A9W9CW65_9PEZI</name>
<dbReference type="SUPFAM" id="SSF48097">
    <property type="entry name" value="Regulator of G-protein signaling, RGS"/>
    <property type="match status" value="1"/>
</dbReference>
<dbReference type="Gene3D" id="3.30.450.20">
    <property type="entry name" value="PAS domain"/>
    <property type="match status" value="1"/>
</dbReference>
<evidence type="ECO:0000256" key="4">
    <source>
        <dbReference type="SAM" id="MobiDB-lite"/>
    </source>
</evidence>
<dbReference type="InterPro" id="IPR000014">
    <property type="entry name" value="PAS"/>
</dbReference>
<evidence type="ECO:0000256" key="2">
    <source>
        <dbReference type="ARBA" id="ARBA00022643"/>
    </source>
</evidence>
<evidence type="ECO:0000313" key="6">
    <source>
        <dbReference type="EMBL" id="KAJ4389525.1"/>
    </source>
</evidence>
<feature type="compositionally biased region" description="Polar residues" evidence="4">
    <location>
        <begin position="45"/>
        <end position="57"/>
    </location>
</feature>
<dbReference type="Proteomes" id="UP001140453">
    <property type="component" value="Unassembled WGS sequence"/>
</dbReference>
<dbReference type="PANTHER" id="PTHR47429">
    <property type="entry name" value="PROTEIN TWIN LOV 1"/>
    <property type="match status" value="1"/>
</dbReference>
<evidence type="ECO:0000313" key="7">
    <source>
        <dbReference type="Proteomes" id="UP001140453"/>
    </source>
</evidence>
<evidence type="ECO:0000256" key="1">
    <source>
        <dbReference type="ARBA" id="ARBA00022630"/>
    </source>
</evidence>
<dbReference type="Pfam" id="PF00615">
    <property type="entry name" value="RGS"/>
    <property type="match status" value="1"/>
</dbReference>
<protein>
    <recommendedName>
        <fullName evidence="5">RGS domain-containing protein</fullName>
    </recommendedName>
</protein>
<sequence>MATDHDVILNQVLPHVDSGVITKAQQYITELNWDDSDSADRDTNARSTPTHSFVTSRAESVSSLSYTGISGGLSPPRRRRPVTFTDFDGHYVDKMVEGLGNSDSVGAKLANGNARQSPDVKDIDMTELSRQLSGHLPQSLRPSPVQSTSRHGMDSGGNHHVADVPVRQSSKGERNTNGASFGHSSKTTPAAHSTGIKATESDQTRVSVILEDDNDVTERDDGDDEEHMPPAQYKAPSRYRQDRSSTPPPIRNGRPNRVLMYDSFEEDVDVSDEMDDNAYESNDSQPARRRSAAPSYENRRKPPLSSRSHERRLNSLTSEGMRTPKSGVRGSPMSGVHGPHGRTAGLAANYQAARTPMLDHVRLYQDAEPSKPLPDRHLEARNSSRQPQQQARGYRSIDDAMFTGYSGGLSAGGPEELASRMPLRRPYSDDEISVRQQSISGKTTMSATSQSALPDFFSPSIFHVVLHNPTTAHQLLKFSETRLCSENVEFLSKVDEYRTTLNNLASQMAAIHKTFISPGSHSQINVNGTLLRQTHKEMKSLINSSFPAMETVFTDLQEQIETLVFQDIYPRFVRHQMALSATKALGSDRFKYQGLGDCFTLTDPNIADNPILYASDGFVKVTGYTRTEIIPRNCRFLQGPVTDRQPVRRLKQAIEDRKESPLYDAKGKIAFFIGGQVNCSTTIHSNVDVMKVLSLSSGEEAEGNESLRSQSLHKQAPPTKASARRALLKAFGVRVEEHAVMPTGDAGMEDGVLNRMEGQDLSSQMKEFYTAYSKYLVVRASNFNIDFYSDGVVEALNPANMAGSLIVGSEVFRFFGQNMLTKQNDYKTRVKNAIRAGLPTTTPLRLQTRRSAVFRGDEAFLAHWTPLKDEKANVSWIVVTLAAMA</sequence>
<keyword evidence="3" id="KW-0157">Chromophore</keyword>
<accession>A0A9W9CW65</accession>
<keyword evidence="7" id="KW-1185">Reference proteome</keyword>
<evidence type="ECO:0000259" key="5">
    <source>
        <dbReference type="PROSITE" id="PS50132"/>
    </source>
</evidence>
<feature type="domain" description="RGS" evidence="5">
    <location>
        <begin position="461"/>
        <end position="574"/>
    </location>
</feature>
<dbReference type="OrthoDB" id="447251at2759"/>
<dbReference type="InterPro" id="IPR016137">
    <property type="entry name" value="RGS"/>
</dbReference>
<gene>
    <name evidence="6" type="ORF">N0V93_006995</name>
</gene>
<evidence type="ECO:0000256" key="3">
    <source>
        <dbReference type="ARBA" id="ARBA00022991"/>
    </source>
</evidence>
<dbReference type="InterPro" id="IPR035965">
    <property type="entry name" value="PAS-like_dom_sf"/>
</dbReference>
<dbReference type="PANTHER" id="PTHR47429:SF2">
    <property type="entry name" value="PROTEIN TWIN LOV 1"/>
    <property type="match status" value="1"/>
</dbReference>